<evidence type="ECO:0000313" key="3">
    <source>
        <dbReference type="Proteomes" id="UP000006591"/>
    </source>
</evidence>
<dbReference type="AlphaFoldDB" id="A0A0E0IUK3"/>
<reference evidence="2" key="2">
    <citation type="submission" date="2018-04" db="EMBL/GenBank/DDBJ databases">
        <title>OnivRS2 (Oryza nivara Reference Sequence Version 2).</title>
        <authorList>
            <person name="Zhang J."/>
            <person name="Kudrna D."/>
            <person name="Lee S."/>
            <person name="Talag J."/>
            <person name="Rajasekar S."/>
            <person name="Welchert J."/>
            <person name="Hsing Y.-I."/>
            <person name="Wing R.A."/>
        </authorList>
    </citation>
    <scope>NUCLEOTIDE SEQUENCE [LARGE SCALE GENOMIC DNA]</scope>
</reference>
<feature type="signal peptide" evidence="1">
    <location>
        <begin position="1"/>
        <end position="28"/>
    </location>
</feature>
<evidence type="ECO:0000256" key="1">
    <source>
        <dbReference type="SAM" id="SignalP"/>
    </source>
</evidence>
<dbReference type="Gene3D" id="3.30.1370.10">
    <property type="entry name" value="K Homology domain, type 1"/>
    <property type="match status" value="1"/>
</dbReference>
<dbReference type="Proteomes" id="UP000006591">
    <property type="component" value="Chromosome 10"/>
</dbReference>
<keyword evidence="1" id="KW-0732">Signal</keyword>
<dbReference type="EnsemblPlants" id="ONIVA10G16120.3">
    <property type="protein sequence ID" value="ONIVA10G16120.3"/>
    <property type="gene ID" value="ONIVA10G16120"/>
</dbReference>
<feature type="chain" id="PRO_5002363177" description="K Homology domain-containing protein" evidence="1">
    <location>
        <begin position="29"/>
        <end position="268"/>
    </location>
</feature>
<reference evidence="2" key="1">
    <citation type="submission" date="2015-04" db="UniProtKB">
        <authorList>
            <consortium name="EnsemblPlants"/>
        </authorList>
    </citation>
    <scope>IDENTIFICATION</scope>
    <source>
        <strain evidence="2">SL10</strain>
    </source>
</reference>
<keyword evidence="3" id="KW-1185">Reference proteome</keyword>
<dbReference type="GO" id="GO:0003723">
    <property type="term" value="F:RNA binding"/>
    <property type="evidence" value="ECO:0007669"/>
    <property type="project" value="InterPro"/>
</dbReference>
<evidence type="ECO:0008006" key="4">
    <source>
        <dbReference type="Google" id="ProtNLM"/>
    </source>
</evidence>
<sequence>MEVLPIIRHLLPLLMVLLLISCLTRNSCYMDDLLIVPHMEGLLMIHRMEDLPLIHHMEDQYPQYGRPANDPPYRRPYFSKREYPSGSSKVAPSASYERYAATTRLPNRELPSSISPGADYMSCRSYLDQVPTDRYSNRVTLQLGLSRAGNSNVQQLGITRAGNSNAYDYTEAAEQIHGREDYRRLSGIQVALSNCGFQIVNWSLSLVLVISGARVKLHEAHPGSSESIVEIQGIPDQVKAAQSLLQGFIGASSNSRQAPQSSRMAHYF</sequence>
<name>A0A0E0IUK3_ORYNI</name>
<accession>A0A0E0IUK3</accession>
<proteinExistence type="predicted"/>
<dbReference type="Gramene" id="ONIVA10G16120.3">
    <property type="protein sequence ID" value="ONIVA10G16120.3"/>
    <property type="gene ID" value="ONIVA10G16120"/>
</dbReference>
<evidence type="ECO:0000313" key="2">
    <source>
        <dbReference type="EnsemblPlants" id="ONIVA10G16120.3"/>
    </source>
</evidence>
<protein>
    <recommendedName>
        <fullName evidence="4">K Homology domain-containing protein</fullName>
    </recommendedName>
</protein>
<organism evidence="2">
    <name type="scientific">Oryza nivara</name>
    <name type="common">Indian wild rice</name>
    <name type="synonym">Oryza sativa f. spontanea</name>
    <dbReference type="NCBI Taxonomy" id="4536"/>
    <lineage>
        <taxon>Eukaryota</taxon>
        <taxon>Viridiplantae</taxon>
        <taxon>Streptophyta</taxon>
        <taxon>Embryophyta</taxon>
        <taxon>Tracheophyta</taxon>
        <taxon>Spermatophyta</taxon>
        <taxon>Magnoliopsida</taxon>
        <taxon>Liliopsida</taxon>
        <taxon>Poales</taxon>
        <taxon>Poaceae</taxon>
        <taxon>BOP clade</taxon>
        <taxon>Oryzoideae</taxon>
        <taxon>Oryzeae</taxon>
        <taxon>Oryzinae</taxon>
        <taxon>Oryza</taxon>
    </lineage>
</organism>
<dbReference type="InterPro" id="IPR036612">
    <property type="entry name" value="KH_dom_type_1_sf"/>
</dbReference>